<dbReference type="PANTHER" id="PTHR24120">
    <property type="entry name" value="GH07239P"/>
    <property type="match status" value="1"/>
</dbReference>
<name>A0A132NW18_GIAIN</name>
<evidence type="ECO:0000313" key="5">
    <source>
        <dbReference type="Proteomes" id="UP000070089"/>
    </source>
</evidence>
<evidence type="ECO:0000256" key="2">
    <source>
        <dbReference type="SAM" id="Coils"/>
    </source>
</evidence>
<dbReference type="InterPro" id="IPR036770">
    <property type="entry name" value="Ankyrin_rpt-contain_sf"/>
</dbReference>
<dbReference type="SMART" id="SM00248">
    <property type="entry name" value="ANK"/>
    <property type="match status" value="10"/>
</dbReference>
<feature type="repeat" description="ANK" evidence="1">
    <location>
        <begin position="1215"/>
        <end position="1247"/>
    </location>
</feature>
<feature type="compositionally biased region" description="Basic and acidic residues" evidence="3">
    <location>
        <begin position="229"/>
        <end position="238"/>
    </location>
</feature>
<keyword evidence="2" id="KW-0175">Coiled coil</keyword>
<dbReference type="SUPFAM" id="SSF48403">
    <property type="entry name" value="Ankyrin repeat"/>
    <property type="match status" value="2"/>
</dbReference>
<dbReference type="PANTHER" id="PTHR24120:SF4">
    <property type="entry name" value="GH07239P"/>
    <property type="match status" value="1"/>
</dbReference>
<dbReference type="VEuPathDB" id="GiardiaDB:QR46_1705"/>
<dbReference type="EMBL" id="JXTI01000038">
    <property type="protein sequence ID" value="KWX14261.1"/>
    <property type="molecule type" value="Genomic_DNA"/>
</dbReference>
<evidence type="ECO:0000256" key="3">
    <source>
        <dbReference type="SAM" id="MobiDB-lite"/>
    </source>
</evidence>
<sequence>MSNSVPDDWIQAISARNVPAVKSMLERCARRTDSAGMTGLMLAAKRGHLEIVEILAPQESGMLNSDGYTAMMFAAMQDHLPVCAYLGPMEKNIVGANEQDVLMIAVRYEAKDVVEYLSGAYPIRKDANGHSVFDLAIAAGNAEILNILLSSNPLDDDERSRLNSLAQDGEKFDLVDLLHEVHFDKEAEHGSSRLPALQSSPPILDIDTEPVPISLSKPDSRNSHAPSASRKESTDGYDRYSTTVAPEVSLNLMSASSSPKTEFRPGTSNHLERLLRDRDDEIQRLHSLLLNSISDQVASLTYESLHAESQVLSHIFRSLKKYQIDITSREARMLYFSICEFTKVYAPLISPCDTRVFDDLRSASPQADISQSADELKSCVAEKLKLLEKLDEKTHDVRRLEMLLDNIKGIIAFHYQGKEDAYQPDNIIASLQFLLNEKTNQTDPQHLLLPKRATGPASTSSTAIFGAEANNSTSGRDPSAAGLGQHIKLEDSTMSTISEIPIGPSNSDATRLHQLMDQKNKQIDALMQKIHELETALADTQDKFKNHVNFTKTVERNLADTVSNQINLFVSGQHRTQKILEEKEQEISQLHAELEEARSTQNSRTTSPLRSRSAQPDQTFSIDGYAPYGQPVQIPTAILPPKTLYPPEPESDDYLPDVVPKVTYDALLAEYTLAQERFQKHMDFVGAVENNLARSLSDQVQAFAAESRNIAGRMNEKDEEIARLVNEISLLRASLLEAQQNAAKSYAGASIANGYDALSANIEASKIIQQLRAELQNLNGRIQEKDEAIVSLQNAIRNQRFPRHSSPTKYPTALSNDADLHRLQQEFDSYKDHAEKVQQNDQSLIQVLQARIKQQNDILEAAKLSSPSQARGKPRQRGDDGWEDQSYGYMGSCPNCAELASQNQRNADKIKQLDSENKLLSDELDKSKGALVLLRNEKEDLLRELSEVLETAEEHHKKDKLIEDLNNECTSLTRRVDQLLADLNDQDELKHELGILRKASDDQRILIDEVQSENARLTALLEKRNTTCDKEVMTDLSHRAISDAFSDIETLKHHIADLKGKIHNLETDADKVEVRLEQSSPFSGRATNRQPRHESPSIISPYAGDRGASSAKLDSLQRQMNQLQDAVMLLAKDHPHQHQSQSGPDRSSSTIKNQTDPAKEPGNSYRSSKPSTIVDNAQSPPRKSVEHTPLMQAVLVNNIDAAHRALQYAKTQLKDGTTALMLAVNKGNQDMVKLLAPLEAGLRRRDGKLALHLALKREDFKVAQLLTKLEGADVSSFSTTGGRRTELMDAIIADDHLLGWSLFQVQSGLQDKDGKTALMYAAYKGSTCFVNMLKKREGGLRSANGMTALMYAARSNKPEVIRLLIPLEAGLQDKGGISIGNQCSALMHACYNGSLDAVMCLVSLEAELRDSHNRTAMYYAVHCSSIVTPEKKEAVIHTISAIVPST</sequence>
<feature type="compositionally biased region" description="Polar residues" evidence="3">
    <location>
        <begin position="599"/>
        <end position="617"/>
    </location>
</feature>
<feature type="coiled-coil region" evidence="2">
    <location>
        <begin position="714"/>
        <end position="795"/>
    </location>
</feature>
<feature type="region of interest" description="Disordered" evidence="3">
    <location>
        <begin position="594"/>
        <end position="617"/>
    </location>
</feature>
<proteinExistence type="predicted"/>
<feature type="compositionally biased region" description="Polar residues" evidence="3">
    <location>
        <begin position="1138"/>
        <end position="1156"/>
    </location>
</feature>
<evidence type="ECO:0000256" key="1">
    <source>
        <dbReference type="PROSITE-ProRule" id="PRU00023"/>
    </source>
</evidence>
<dbReference type="PROSITE" id="PS50297">
    <property type="entry name" value="ANK_REP_REGION"/>
    <property type="match status" value="2"/>
</dbReference>
<feature type="repeat" description="ANK" evidence="1">
    <location>
        <begin position="1344"/>
        <end position="1376"/>
    </location>
</feature>
<feature type="region of interest" description="Disordered" evidence="3">
    <location>
        <begin position="861"/>
        <end position="886"/>
    </location>
</feature>
<feature type="coiled-coil region" evidence="2">
    <location>
        <begin position="910"/>
        <end position="982"/>
    </location>
</feature>
<protein>
    <submittedName>
        <fullName evidence="4">Ankyrin repeat protein</fullName>
    </submittedName>
</protein>
<reference evidence="4 5" key="1">
    <citation type="journal article" date="2015" name="Mol. Biochem. Parasitol.">
        <title>Identification of polymorphic genes for use in assemblage B genotyping assays through comparative genomics of multiple assemblage B Giardia duodenalis isolates.</title>
        <authorList>
            <person name="Wielinga C."/>
            <person name="Thompson R.C."/>
            <person name="Monis P."/>
            <person name="Ryan U."/>
        </authorList>
    </citation>
    <scope>NUCLEOTIDE SEQUENCE [LARGE SCALE GENOMIC DNA]</scope>
    <source>
        <strain evidence="4 5">BAH15c1</strain>
    </source>
</reference>
<feature type="region of interest" description="Disordered" evidence="3">
    <location>
        <begin position="188"/>
        <end position="238"/>
    </location>
</feature>
<feature type="compositionally biased region" description="Polar residues" evidence="3">
    <location>
        <begin position="1078"/>
        <end position="1089"/>
    </location>
</feature>
<feature type="compositionally biased region" description="Polar residues" evidence="3">
    <location>
        <begin position="1164"/>
        <end position="1181"/>
    </location>
</feature>
<feature type="coiled-coil region" evidence="2">
    <location>
        <begin position="1048"/>
        <end position="1075"/>
    </location>
</feature>
<dbReference type="PROSITE" id="PS50088">
    <property type="entry name" value="ANK_REPEAT"/>
    <property type="match status" value="2"/>
</dbReference>
<dbReference type="InterPro" id="IPR002110">
    <property type="entry name" value="Ankyrin_rpt"/>
</dbReference>
<feature type="coiled-coil region" evidence="2">
    <location>
        <begin position="509"/>
        <end position="543"/>
    </location>
</feature>
<feature type="region of interest" description="Disordered" evidence="3">
    <location>
        <begin position="1078"/>
        <end position="1113"/>
    </location>
</feature>
<accession>A0A132NW18</accession>
<feature type="region of interest" description="Disordered" evidence="3">
    <location>
        <begin position="1133"/>
        <end position="1185"/>
    </location>
</feature>
<dbReference type="Gene3D" id="1.25.40.20">
    <property type="entry name" value="Ankyrin repeat-containing domain"/>
    <property type="match status" value="3"/>
</dbReference>
<organism evidence="4 5">
    <name type="scientific">Giardia duodenalis assemblage B</name>
    <dbReference type="NCBI Taxonomy" id="1394984"/>
    <lineage>
        <taxon>Eukaryota</taxon>
        <taxon>Metamonada</taxon>
        <taxon>Diplomonadida</taxon>
        <taxon>Hexamitidae</taxon>
        <taxon>Giardiinae</taxon>
        <taxon>Giardia</taxon>
    </lineage>
</organism>
<dbReference type="OrthoDB" id="5958958at2759"/>
<gene>
    <name evidence="4" type="ORF">QR46_1705</name>
</gene>
<evidence type="ECO:0000313" key="4">
    <source>
        <dbReference type="EMBL" id="KWX14261.1"/>
    </source>
</evidence>
<keyword evidence="1" id="KW-0040">ANK repeat</keyword>
<comment type="caution">
    <text evidence="4">The sequence shown here is derived from an EMBL/GenBank/DDBJ whole genome shotgun (WGS) entry which is preliminary data.</text>
</comment>
<dbReference type="Proteomes" id="UP000070089">
    <property type="component" value="Unassembled WGS sequence"/>
</dbReference>
<dbReference type="Pfam" id="PF12796">
    <property type="entry name" value="Ank_2"/>
    <property type="match status" value="4"/>
</dbReference>